<evidence type="ECO:0000256" key="2">
    <source>
        <dbReference type="ARBA" id="ARBA00006228"/>
    </source>
</evidence>
<keyword evidence="3" id="KW-1003">Cell membrane</keyword>
<proteinExistence type="inferred from homology"/>
<keyword evidence="8" id="KW-1185">Reference proteome</keyword>
<dbReference type="EMBL" id="JAGIOL010000001">
    <property type="protein sequence ID" value="MBP2437694.1"/>
    <property type="molecule type" value="Genomic_DNA"/>
</dbReference>
<keyword evidence="4" id="KW-0812">Transmembrane</keyword>
<evidence type="ECO:0000256" key="5">
    <source>
        <dbReference type="ARBA" id="ARBA00022989"/>
    </source>
</evidence>
<dbReference type="RefSeq" id="WP_165133292.1">
    <property type="nucleotide sequence ID" value="NZ_CP049253.1"/>
</dbReference>
<comment type="similarity">
    <text evidence="2">Belongs to the CPA3 antiporters (TC 2.A.63) subunit E family.</text>
</comment>
<keyword evidence="5" id="KW-1133">Transmembrane helix</keyword>
<name>A0ABS4ZK79_9MICO</name>
<comment type="subcellular location">
    <subcellularLocation>
        <location evidence="1">Cell membrane</location>
        <topology evidence="1">Multi-pass membrane protein</topology>
    </subcellularLocation>
</comment>
<evidence type="ECO:0000256" key="1">
    <source>
        <dbReference type="ARBA" id="ARBA00004651"/>
    </source>
</evidence>
<dbReference type="PANTHER" id="PTHR34584:SF1">
    <property type="entry name" value="NA(+)_H(+) ANTIPORTER SUBUNIT E1"/>
    <property type="match status" value="1"/>
</dbReference>
<evidence type="ECO:0000256" key="3">
    <source>
        <dbReference type="ARBA" id="ARBA00022475"/>
    </source>
</evidence>
<dbReference type="PANTHER" id="PTHR34584">
    <property type="entry name" value="NA(+)/H(+) ANTIPORTER SUBUNIT E1"/>
    <property type="match status" value="1"/>
</dbReference>
<evidence type="ECO:0000256" key="6">
    <source>
        <dbReference type="ARBA" id="ARBA00023136"/>
    </source>
</evidence>
<gene>
    <name evidence="7" type="ORF">JOF34_002280</name>
</gene>
<evidence type="ECO:0000256" key="4">
    <source>
        <dbReference type="ARBA" id="ARBA00022692"/>
    </source>
</evidence>
<organism evidence="7 8">
    <name type="scientific">Microbacterium amylolyticum</name>
    <dbReference type="NCBI Taxonomy" id="936337"/>
    <lineage>
        <taxon>Bacteria</taxon>
        <taxon>Bacillati</taxon>
        <taxon>Actinomycetota</taxon>
        <taxon>Actinomycetes</taxon>
        <taxon>Micrococcales</taxon>
        <taxon>Microbacteriaceae</taxon>
        <taxon>Microbacterium</taxon>
    </lineage>
</organism>
<sequence length="119" mass="13292">MTWLTWPFRLIGYVFWFAGQLVSSNWKVLHDNLTPGQGTQNGIARMPTKCRTDLELTLLASCITLTPGTLTIGTDTTGDGTRVLFVHGMYADSPDVLRAELQVMQNRLLRALRRKGLNA</sequence>
<accession>A0ABS4ZK79</accession>
<dbReference type="InterPro" id="IPR002758">
    <property type="entry name" value="Cation_antiport_E"/>
</dbReference>
<dbReference type="Proteomes" id="UP001519362">
    <property type="component" value="Unassembled WGS sequence"/>
</dbReference>
<comment type="caution">
    <text evidence="7">The sequence shown here is derived from an EMBL/GenBank/DDBJ whole genome shotgun (WGS) entry which is preliminary data.</text>
</comment>
<evidence type="ECO:0000313" key="8">
    <source>
        <dbReference type="Proteomes" id="UP001519362"/>
    </source>
</evidence>
<dbReference type="Pfam" id="PF01899">
    <property type="entry name" value="MNHE"/>
    <property type="match status" value="1"/>
</dbReference>
<reference evidence="7 8" key="1">
    <citation type="submission" date="2021-03" db="EMBL/GenBank/DDBJ databases">
        <title>Sequencing the genomes of 1000 actinobacteria strains.</title>
        <authorList>
            <person name="Klenk H.-P."/>
        </authorList>
    </citation>
    <scope>NUCLEOTIDE SEQUENCE [LARGE SCALE GENOMIC DNA]</scope>
    <source>
        <strain evidence="7 8">DSM 24221</strain>
    </source>
</reference>
<protein>
    <submittedName>
        <fullName evidence="7">Multicomponent Na+:H+ antiporter subunit E</fullName>
    </submittedName>
</protein>
<keyword evidence="6" id="KW-0472">Membrane</keyword>
<evidence type="ECO:0000313" key="7">
    <source>
        <dbReference type="EMBL" id="MBP2437694.1"/>
    </source>
</evidence>